<accession>B8GL31</accession>
<dbReference type="EMBL" id="CP001339">
    <property type="protein sequence ID" value="ACL71549.1"/>
    <property type="molecule type" value="Genomic_DNA"/>
</dbReference>
<evidence type="ECO:0000313" key="2">
    <source>
        <dbReference type="Proteomes" id="UP000002383"/>
    </source>
</evidence>
<protein>
    <submittedName>
        <fullName evidence="1">Uncharacterized protein</fullName>
    </submittedName>
</protein>
<evidence type="ECO:0000313" key="1">
    <source>
        <dbReference type="EMBL" id="ACL71549.1"/>
    </source>
</evidence>
<dbReference type="KEGG" id="tgr:Tgr7_0451"/>
<dbReference type="RefSeq" id="WP_012637038.1">
    <property type="nucleotide sequence ID" value="NC_011901.1"/>
</dbReference>
<dbReference type="AlphaFoldDB" id="B8GL31"/>
<reference evidence="1 2" key="1">
    <citation type="journal article" date="2011" name="Stand. Genomic Sci.">
        <title>Complete genome sequence of 'Thioalkalivibrio sulfidophilus' HL-EbGr7.</title>
        <authorList>
            <person name="Muyzer G."/>
            <person name="Sorokin D.Y."/>
            <person name="Mavromatis K."/>
            <person name="Lapidus A."/>
            <person name="Clum A."/>
            <person name="Ivanova N."/>
            <person name="Pati A."/>
            <person name="d'Haeseleer P."/>
            <person name="Woyke T."/>
            <person name="Kyrpides N.C."/>
        </authorList>
    </citation>
    <scope>NUCLEOTIDE SEQUENCE [LARGE SCALE GENOMIC DNA]</scope>
    <source>
        <strain evidence="1 2">HL-EbGR7</strain>
    </source>
</reference>
<keyword evidence="2" id="KW-1185">Reference proteome</keyword>
<gene>
    <name evidence="1" type="ordered locus">Tgr7_0451</name>
</gene>
<name>B8GL31_THISH</name>
<dbReference type="STRING" id="396588.Tgr7_0451"/>
<proteinExistence type="predicted"/>
<sequence length="109" mass="11780">MTILMNKALTGPDPAIPDTGMDGVALALHNGALGTARLRFLRLAEASQLRLLEDIPVGDAVSLAGGLPAYTLARLYERLPRKRGRAIVQALPEGKRHGILVILNHRRRA</sequence>
<dbReference type="HOGENOM" id="CLU_163431_0_0_6"/>
<dbReference type="Proteomes" id="UP000002383">
    <property type="component" value="Chromosome"/>
</dbReference>
<organism evidence="1 2">
    <name type="scientific">Thioalkalivibrio sulfidiphilus (strain HL-EbGR7)</name>
    <dbReference type="NCBI Taxonomy" id="396588"/>
    <lineage>
        <taxon>Bacteria</taxon>
        <taxon>Pseudomonadati</taxon>
        <taxon>Pseudomonadota</taxon>
        <taxon>Gammaproteobacteria</taxon>
        <taxon>Chromatiales</taxon>
        <taxon>Ectothiorhodospiraceae</taxon>
        <taxon>Thioalkalivibrio</taxon>
    </lineage>
</organism>